<dbReference type="PANTHER" id="PTHR46457">
    <property type="entry name" value="DNA REPAIR PROTEIN RAD51 HOMOLOG 4"/>
    <property type="match status" value="1"/>
</dbReference>
<dbReference type="GO" id="GO:0033063">
    <property type="term" value="C:Rad51B-Rad51C-Rad51D-XRCC2 complex"/>
    <property type="evidence" value="ECO:0007669"/>
    <property type="project" value="TreeGrafter"/>
</dbReference>
<dbReference type="GO" id="GO:0005815">
    <property type="term" value="C:microtubule organizing center"/>
    <property type="evidence" value="ECO:0007669"/>
    <property type="project" value="TreeGrafter"/>
</dbReference>
<keyword evidence="2" id="KW-0539">Nucleus</keyword>
<organism evidence="5 6">
    <name type="scientific">Zopfia rhizophila CBS 207.26</name>
    <dbReference type="NCBI Taxonomy" id="1314779"/>
    <lineage>
        <taxon>Eukaryota</taxon>
        <taxon>Fungi</taxon>
        <taxon>Dikarya</taxon>
        <taxon>Ascomycota</taxon>
        <taxon>Pezizomycotina</taxon>
        <taxon>Dothideomycetes</taxon>
        <taxon>Dothideomycetes incertae sedis</taxon>
        <taxon>Zopfiaceae</taxon>
        <taxon>Zopfia</taxon>
    </lineage>
</organism>
<feature type="chain" id="PRO_5025503128" evidence="4">
    <location>
        <begin position="21"/>
        <end position="394"/>
    </location>
</feature>
<feature type="compositionally biased region" description="Acidic residues" evidence="3">
    <location>
        <begin position="216"/>
        <end position="226"/>
    </location>
</feature>
<dbReference type="GO" id="GO:0008094">
    <property type="term" value="F:ATP-dependent activity, acting on DNA"/>
    <property type="evidence" value="ECO:0007669"/>
    <property type="project" value="TreeGrafter"/>
</dbReference>
<dbReference type="GO" id="GO:0000400">
    <property type="term" value="F:four-way junction DNA binding"/>
    <property type="evidence" value="ECO:0007669"/>
    <property type="project" value="TreeGrafter"/>
</dbReference>
<comment type="subcellular location">
    <subcellularLocation>
        <location evidence="1">Nucleus</location>
    </subcellularLocation>
</comment>
<evidence type="ECO:0000313" key="6">
    <source>
        <dbReference type="Proteomes" id="UP000800200"/>
    </source>
</evidence>
<dbReference type="PANTHER" id="PTHR46457:SF1">
    <property type="entry name" value="DNA REPAIR PROTEIN RAD51 HOMOLOG 4"/>
    <property type="match status" value="1"/>
</dbReference>
<dbReference type="AlphaFoldDB" id="A0A6A6DE14"/>
<dbReference type="EMBL" id="ML994709">
    <property type="protein sequence ID" value="KAF2176459.1"/>
    <property type="molecule type" value="Genomic_DNA"/>
</dbReference>
<feature type="compositionally biased region" description="Basic and acidic residues" evidence="3">
    <location>
        <begin position="206"/>
        <end position="215"/>
    </location>
</feature>
<dbReference type="GO" id="GO:0005657">
    <property type="term" value="C:replication fork"/>
    <property type="evidence" value="ECO:0007669"/>
    <property type="project" value="TreeGrafter"/>
</dbReference>
<feature type="non-terminal residue" evidence="5">
    <location>
        <position position="394"/>
    </location>
</feature>
<dbReference type="Gene3D" id="3.40.50.300">
    <property type="entry name" value="P-loop containing nucleotide triphosphate hydrolases"/>
    <property type="match status" value="1"/>
</dbReference>
<protein>
    <submittedName>
        <fullName evidence="5">Uncharacterized protein</fullName>
    </submittedName>
</protein>
<accession>A0A6A6DE14</accession>
<dbReference type="InterPro" id="IPR051988">
    <property type="entry name" value="HRR_RAD51_Paralog"/>
</dbReference>
<keyword evidence="6" id="KW-1185">Reference proteome</keyword>
<dbReference type="InterPro" id="IPR027417">
    <property type="entry name" value="P-loop_NTPase"/>
</dbReference>
<keyword evidence="4" id="KW-0732">Signal</keyword>
<dbReference type="GO" id="GO:0042148">
    <property type="term" value="P:DNA strand invasion"/>
    <property type="evidence" value="ECO:0007669"/>
    <property type="project" value="TreeGrafter"/>
</dbReference>
<evidence type="ECO:0000256" key="4">
    <source>
        <dbReference type="SAM" id="SignalP"/>
    </source>
</evidence>
<feature type="region of interest" description="Disordered" evidence="3">
    <location>
        <begin position="206"/>
        <end position="269"/>
    </location>
</feature>
<dbReference type="GO" id="GO:0000724">
    <property type="term" value="P:double-strand break repair via homologous recombination"/>
    <property type="evidence" value="ECO:0007669"/>
    <property type="project" value="TreeGrafter"/>
</dbReference>
<dbReference type="GO" id="GO:0003697">
    <property type="term" value="F:single-stranded DNA binding"/>
    <property type="evidence" value="ECO:0007669"/>
    <property type="project" value="TreeGrafter"/>
</dbReference>
<name>A0A6A6DE14_9PEZI</name>
<reference evidence="5" key="1">
    <citation type="journal article" date="2020" name="Stud. Mycol.">
        <title>101 Dothideomycetes genomes: a test case for predicting lifestyles and emergence of pathogens.</title>
        <authorList>
            <person name="Haridas S."/>
            <person name="Albert R."/>
            <person name="Binder M."/>
            <person name="Bloem J."/>
            <person name="Labutti K."/>
            <person name="Salamov A."/>
            <person name="Andreopoulos B."/>
            <person name="Baker S."/>
            <person name="Barry K."/>
            <person name="Bills G."/>
            <person name="Bluhm B."/>
            <person name="Cannon C."/>
            <person name="Castanera R."/>
            <person name="Culley D."/>
            <person name="Daum C."/>
            <person name="Ezra D."/>
            <person name="Gonzalez J."/>
            <person name="Henrissat B."/>
            <person name="Kuo A."/>
            <person name="Liang C."/>
            <person name="Lipzen A."/>
            <person name="Lutzoni F."/>
            <person name="Magnuson J."/>
            <person name="Mondo S."/>
            <person name="Nolan M."/>
            <person name="Ohm R."/>
            <person name="Pangilinan J."/>
            <person name="Park H.-J."/>
            <person name="Ramirez L."/>
            <person name="Alfaro M."/>
            <person name="Sun H."/>
            <person name="Tritt A."/>
            <person name="Yoshinaga Y."/>
            <person name="Zwiers L.-H."/>
            <person name="Turgeon B."/>
            <person name="Goodwin S."/>
            <person name="Spatafora J."/>
            <person name="Crous P."/>
            <person name="Grigoriev I."/>
        </authorList>
    </citation>
    <scope>NUCLEOTIDE SEQUENCE</scope>
    <source>
        <strain evidence="5">CBS 207.26</strain>
    </source>
</reference>
<proteinExistence type="predicted"/>
<evidence type="ECO:0000313" key="5">
    <source>
        <dbReference type="EMBL" id="KAF2176459.1"/>
    </source>
</evidence>
<evidence type="ECO:0000256" key="2">
    <source>
        <dbReference type="ARBA" id="ARBA00023242"/>
    </source>
</evidence>
<dbReference type="SUPFAM" id="SSF52540">
    <property type="entry name" value="P-loop containing nucleoside triphosphate hydrolases"/>
    <property type="match status" value="1"/>
</dbReference>
<feature type="signal peptide" evidence="4">
    <location>
        <begin position="1"/>
        <end position="20"/>
    </location>
</feature>
<evidence type="ECO:0000256" key="3">
    <source>
        <dbReference type="SAM" id="MobiDB-lite"/>
    </source>
</evidence>
<dbReference type="OrthoDB" id="336321at2759"/>
<dbReference type="Proteomes" id="UP000800200">
    <property type="component" value="Unassembled WGS sequence"/>
</dbReference>
<sequence>MAHPCTATKVLPALPLLGSALLSDGELDAIFDEIWRGRAEGGIRRDKERIGTGIKSVDEALGGGVRKGKGGLVAISGEKGVGKMGLSLCLLTTSLLSSPKPNSYAAIIDITGNLDPILLYNIILSRLQADPSLSPLVAGETLEDAATKVLERVSIMRVFDLEGVIEAVGEVRDGLEMKAKATMPTIEPISQPSEIVPRSVEVVKEAPKKIPKTEIADSEDEDEDMLFESAPTSQHQAPSIPSPSQPAPDSEPRQPEPAKTPDIPSPSAEGKTEFILIDNLAHVLNPLLKNDHVQANTLLTHLLTTLSHLTRTHNLITILLNPASAPRPVPSSQQVQQRPSPSIFSSVPVIPSLTLLDRYVDLHVLVSKLPWREIDAKLRYDGDSGRRGRNVEMV</sequence>
<dbReference type="GO" id="GO:0000723">
    <property type="term" value="P:telomere maintenance"/>
    <property type="evidence" value="ECO:0007669"/>
    <property type="project" value="TreeGrafter"/>
</dbReference>
<dbReference type="GO" id="GO:0007131">
    <property type="term" value="P:reciprocal meiotic recombination"/>
    <property type="evidence" value="ECO:0007669"/>
    <property type="project" value="TreeGrafter"/>
</dbReference>
<gene>
    <name evidence="5" type="ORF">K469DRAFT_700008</name>
</gene>
<evidence type="ECO:0000256" key="1">
    <source>
        <dbReference type="ARBA" id="ARBA00004123"/>
    </source>
</evidence>